<gene>
    <name evidence="2" type="ORF">A3B18_03065</name>
</gene>
<comment type="caution">
    <text evidence="2">The sequence shown here is derived from an EMBL/GenBank/DDBJ whole genome shotgun (WGS) entry which is preliminary data.</text>
</comment>
<name>A0A1F5X333_9BACT</name>
<reference evidence="2 3" key="1">
    <citation type="journal article" date="2016" name="Nat. Commun.">
        <title>Thousands of microbial genomes shed light on interconnected biogeochemical processes in an aquifer system.</title>
        <authorList>
            <person name="Anantharaman K."/>
            <person name="Brown C.T."/>
            <person name="Hug L.A."/>
            <person name="Sharon I."/>
            <person name="Castelle C.J."/>
            <person name="Probst A.J."/>
            <person name="Thomas B.C."/>
            <person name="Singh A."/>
            <person name="Wilkins M.J."/>
            <person name="Karaoz U."/>
            <person name="Brodie E.L."/>
            <person name="Williams K.H."/>
            <person name="Hubbard S.S."/>
            <person name="Banfield J.F."/>
        </authorList>
    </citation>
    <scope>NUCLEOTIDE SEQUENCE [LARGE SCALE GENOMIC DNA]</scope>
</reference>
<evidence type="ECO:0000256" key="1">
    <source>
        <dbReference type="SAM" id="Phobius"/>
    </source>
</evidence>
<evidence type="ECO:0000313" key="3">
    <source>
        <dbReference type="Proteomes" id="UP000178684"/>
    </source>
</evidence>
<protein>
    <submittedName>
        <fullName evidence="2">Uncharacterized protein</fullName>
    </submittedName>
</protein>
<organism evidence="2 3">
    <name type="scientific">Candidatus Giovannonibacteria bacterium RIFCSPLOWO2_01_FULL_46_13</name>
    <dbReference type="NCBI Taxonomy" id="1798352"/>
    <lineage>
        <taxon>Bacteria</taxon>
        <taxon>Candidatus Giovannoniibacteriota</taxon>
    </lineage>
</organism>
<proteinExistence type="predicted"/>
<sequence>MQLIAQLKKQIQGVFVYLIPRLAFLPASMSRLISSLFFVLWDFFDFLCGFIPVALFDIKYVCY</sequence>
<keyword evidence="1" id="KW-0472">Membrane</keyword>
<keyword evidence="1" id="KW-0812">Transmembrane</keyword>
<dbReference type="EMBL" id="MFIE01000023">
    <property type="protein sequence ID" value="OGF82297.1"/>
    <property type="molecule type" value="Genomic_DNA"/>
</dbReference>
<accession>A0A1F5X333</accession>
<feature type="transmembrane region" description="Helical" evidence="1">
    <location>
        <begin position="35"/>
        <end position="56"/>
    </location>
</feature>
<evidence type="ECO:0000313" key="2">
    <source>
        <dbReference type="EMBL" id="OGF82297.1"/>
    </source>
</evidence>
<dbReference type="Proteomes" id="UP000178684">
    <property type="component" value="Unassembled WGS sequence"/>
</dbReference>
<keyword evidence="1" id="KW-1133">Transmembrane helix</keyword>
<dbReference type="AlphaFoldDB" id="A0A1F5X333"/>